<dbReference type="Proteomes" id="UP000225706">
    <property type="component" value="Unassembled WGS sequence"/>
</dbReference>
<dbReference type="InterPro" id="IPR046906">
    <property type="entry name" value="Mab-21_HhH/H2TH-like"/>
</dbReference>
<evidence type="ECO:0000313" key="5">
    <source>
        <dbReference type="Proteomes" id="UP000225706"/>
    </source>
</evidence>
<keyword evidence="5" id="KW-1185">Reference proteome</keyword>
<dbReference type="InterPro" id="IPR024810">
    <property type="entry name" value="MAB21L/cGLR"/>
</dbReference>
<evidence type="ECO:0000256" key="1">
    <source>
        <dbReference type="ARBA" id="ARBA00001946"/>
    </source>
</evidence>
<gene>
    <name evidence="4" type="ORF">AWC38_SpisGene2903</name>
</gene>
<evidence type="ECO:0000259" key="3">
    <source>
        <dbReference type="Pfam" id="PF20266"/>
    </source>
</evidence>
<protein>
    <submittedName>
        <fullName evidence="4">Protein mab-21-like</fullName>
    </submittedName>
</protein>
<accession>A0A2B4SSE3</accession>
<dbReference type="OrthoDB" id="6112914at2759"/>
<feature type="domain" description="Mab-21-like HhH/H2TH-like" evidence="3">
    <location>
        <begin position="317"/>
        <end position="406"/>
    </location>
</feature>
<sequence>MESFHEEPAFTQFDETSNLWPEPFSTLMSCMFPVEYVYSDWFQWQATIEAQRRVPESLCSLSRDYFEAGSRVEGFCIPQFILRNSDIDRGNALDIKEQWQPDLDLMKVDDFFVETNEKSKIPIFIVEHLEDDPKYAKLRLTDGFKEHDSRFKNVSYLNHSYLLPHADHPMAGRPWTHVSGEKGEWSYNMHGPVRKLMSAGFPSYEEDQTDVFKYPIAWPEPAMEWLVRSRPSGWPSSELVQEVFDSGCHLAPVGRGKRIDEPIDTFVYYQNPGQSATNSATTDPEGKWAMEETEWRISFSLAENKLGGSVSPVQRHVMVLLKMIKKAYFPDVISTYYLKNLLFWECESKGEAFWKEVNSSRCLLFMLDRLHECLETLHLPHYFMPQSNLLQYDDTANLKEAAVAVAEVRRKILPKTVGLLKRLQSLTFQSNTYLRDVGVLLKDHLLKMQDRHLSEEDHGKLLATLHSLFVGKSKDVIKSLLRIVPEPDKGKGVESLLNIALYAYQSILARNLCKLWFLMTKDKDTKDGKEEEDEFTSFVHEEVRGLSLDDDLVALSLAFFHSAKNGTEPSWSVPNSRAMKYIREEQVRMAVESTESLRAELPASISWLKVSNLKEAAERATKKLRENHTGSTLTKKVIMSALEKEVQVLYGERTTEKK</sequence>
<dbReference type="EMBL" id="LSMT01000025">
    <property type="protein sequence ID" value="PFX32276.1"/>
    <property type="molecule type" value="Genomic_DNA"/>
</dbReference>
<keyword evidence="2" id="KW-0547">Nucleotide-binding</keyword>
<proteinExistence type="predicted"/>
<organism evidence="4 5">
    <name type="scientific">Stylophora pistillata</name>
    <name type="common">Smooth cauliflower coral</name>
    <dbReference type="NCBI Taxonomy" id="50429"/>
    <lineage>
        <taxon>Eukaryota</taxon>
        <taxon>Metazoa</taxon>
        <taxon>Cnidaria</taxon>
        <taxon>Anthozoa</taxon>
        <taxon>Hexacorallia</taxon>
        <taxon>Scleractinia</taxon>
        <taxon>Astrocoeniina</taxon>
        <taxon>Pocilloporidae</taxon>
        <taxon>Stylophora</taxon>
    </lineage>
</organism>
<comment type="caution">
    <text evidence="4">The sequence shown here is derived from an EMBL/GenBank/DDBJ whole genome shotgun (WGS) entry which is preliminary data.</text>
</comment>
<evidence type="ECO:0000313" key="4">
    <source>
        <dbReference type="EMBL" id="PFX32276.1"/>
    </source>
</evidence>
<reference evidence="5" key="1">
    <citation type="journal article" date="2017" name="bioRxiv">
        <title>Comparative analysis of the genomes of Stylophora pistillata and Acropora digitifera provides evidence for extensive differences between species of corals.</title>
        <authorList>
            <person name="Voolstra C.R."/>
            <person name="Li Y."/>
            <person name="Liew Y.J."/>
            <person name="Baumgarten S."/>
            <person name="Zoccola D."/>
            <person name="Flot J.-F."/>
            <person name="Tambutte S."/>
            <person name="Allemand D."/>
            <person name="Aranda M."/>
        </authorList>
    </citation>
    <scope>NUCLEOTIDE SEQUENCE [LARGE SCALE GENOMIC DNA]</scope>
</reference>
<dbReference type="AlphaFoldDB" id="A0A2B4SSE3"/>
<evidence type="ECO:0000256" key="2">
    <source>
        <dbReference type="ARBA" id="ARBA00022840"/>
    </source>
</evidence>
<keyword evidence="2" id="KW-0067">ATP-binding</keyword>
<dbReference type="PANTHER" id="PTHR10656:SF69">
    <property type="entry name" value="MAB-21-LIKE HHH_H2TH-LIKE DOMAIN-CONTAINING PROTEIN"/>
    <property type="match status" value="1"/>
</dbReference>
<dbReference type="SMART" id="SM01265">
    <property type="entry name" value="Mab-21"/>
    <property type="match status" value="1"/>
</dbReference>
<name>A0A2B4SSE3_STYPI</name>
<dbReference type="Gene3D" id="1.10.1410.40">
    <property type="match status" value="1"/>
</dbReference>
<dbReference type="GO" id="GO:0016779">
    <property type="term" value="F:nucleotidyltransferase activity"/>
    <property type="evidence" value="ECO:0007669"/>
    <property type="project" value="UniProtKB-ARBA"/>
</dbReference>
<comment type="cofactor">
    <cofactor evidence="1">
        <name>Mg(2+)</name>
        <dbReference type="ChEBI" id="CHEBI:18420"/>
    </cofactor>
</comment>
<dbReference type="PANTHER" id="PTHR10656">
    <property type="entry name" value="CELL FATE DETERMINING PROTEIN MAB21-RELATED"/>
    <property type="match status" value="1"/>
</dbReference>
<dbReference type="GO" id="GO:0005524">
    <property type="term" value="F:ATP binding"/>
    <property type="evidence" value="ECO:0007669"/>
    <property type="project" value="UniProtKB-KW"/>
</dbReference>
<dbReference type="Pfam" id="PF20266">
    <property type="entry name" value="Mab-21_C"/>
    <property type="match status" value="1"/>
</dbReference>